<proteinExistence type="predicted"/>
<dbReference type="OrthoDB" id="9806942at2"/>
<dbReference type="KEGG" id="sku:Sulku_1536"/>
<sequence>MTEIITSEMGEIRRLIVETVAKRNTLKIEMEKWYESNTGRFSRTNELITVDSTLSELDSHYKRLWDYHNGSTRAS</sequence>
<protein>
    <submittedName>
        <fullName evidence="1">Uncharacterized protein</fullName>
    </submittedName>
</protein>
<gene>
    <name evidence="1" type="ordered locus">Sulku_1536</name>
</gene>
<keyword evidence="2" id="KW-1185">Reference proteome</keyword>
<dbReference type="HOGENOM" id="CLU_2664304_0_0_7"/>
<dbReference type="EMBL" id="CP002355">
    <property type="protein sequence ID" value="ADR34198.1"/>
    <property type="molecule type" value="Genomic_DNA"/>
</dbReference>
<dbReference type="STRING" id="709032.Sulku_1536"/>
<name>E4TZU1_SULKY</name>
<organism evidence="1 2">
    <name type="scientific">Sulfuricurvum kujiense (strain ATCC BAA-921 / DSM 16994 / JCM 11577 / YK-1)</name>
    <dbReference type="NCBI Taxonomy" id="709032"/>
    <lineage>
        <taxon>Bacteria</taxon>
        <taxon>Pseudomonadati</taxon>
        <taxon>Campylobacterota</taxon>
        <taxon>Epsilonproteobacteria</taxon>
        <taxon>Campylobacterales</taxon>
        <taxon>Sulfurimonadaceae</taxon>
        <taxon>Sulfuricurvum</taxon>
    </lineage>
</organism>
<dbReference type="RefSeq" id="WP_013460395.1">
    <property type="nucleotide sequence ID" value="NC_014762.1"/>
</dbReference>
<dbReference type="AlphaFoldDB" id="E4TZU1"/>
<evidence type="ECO:0000313" key="1">
    <source>
        <dbReference type="EMBL" id="ADR34198.1"/>
    </source>
</evidence>
<reference evidence="1 2" key="1">
    <citation type="journal article" date="2012" name="Stand. Genomic Sci.">
        <title>Complete genome sequence of the sulfur compounds oxidizing chemolithoautotroph Sulfuricurvum kujiense type strain (YK-1(T)).</title>
        <authorList>
            <person name="Han C."/>
            <person name="Kotsyurbenko O."/>
            <person name="Chertkov O."/>
            <person name="Held B."/>
            <person name="Lapidus A."/>
            <person name="Nolan M."/>
            <person name="Lucas S."/>
            <person name="Hammon N."/>
            <person name="Deshpande S."/>
            <person name="Cheng J.F."/>
            <person name="Tapia R."/>
            <person name="Goodwin L.A."/>
            <person name="Pitluck S."/>
            <person name="Liolios K."/>
            <person name="Pagani I."/>
            <person name="Ivanova N."/>
            <person name="Mavromatis K."/>
            <person name="Mikhailova N."/>
            <person name="Pati A."/>
            <person name="Chen A."/>
            <person name="Palaniappan K."/>
            <person name="Land M."/>
            <person name="Hauser L."/>
            <person name="Chang Y.J."/>
            <person name="Jeffries C.D."/>
            <person name="Brambilla E.M."/>
            <person name="Rohde M."/>
            <person name="Spring S."/>
            <person name="Sikorski J."/>
            <person name="Goker M."/>
            <person name="Woyke T."/>
            <person name="Bristow J."/>
            <person name="Eisen J.A."/>
            <person name="Markowitz V."/>
            <person name="Hugenholtz P."/>
            <person name="Kyrpides N.C."/>
            <person name="Klenk H.P."/>
            <person name="Detter J.C."/>
        </authorList>
    </citation>
    <scope>NUCLEOTIDE SEQUENCE [LARGE SCALE GENOMIC DNA]</scope>
    <source>
        <strain evidence="2">ATCC BAA-921 / DSM 16994 / JCM 11577 / YK-1</strain>
    </source>
</reference>
<dbReference type="Proteomes" id="UP000008721">
    <property type="component" value="Chromosome"/>
</dbReference>
<evidence type="ECO:0000313" key="2">
    <source>
        <dbReference type="Proteomes" id="UP000008721"/>
    </source>
</evidence>
<accession>E4TZU1</accession>